<name>A0AAQ4E831_AMBAM</name>
<gene>
    <name evidence="1" type="ORF">V5799_012693</name>
</gene>
<accession>A0AAQ4E831</accession>
<keyword evidence="2" id="KW-1185">Reference proteome</keyword>
<evidence type="ECO:0000313" key="1">
    <source>
        <dbReference type="EMBL" id="KAK8770843.1"/>
    </source>
</evidence>
<reference evidence="1 2" key="1">
    <citation type="journal article" date="2023" name="Arcadia Sci">
        <title>De novo assembly of a long-read Amblyomma americanum tick genome.</title>
        <authorList>
            <person name="Chou S."/>
            <person name="Poskanzer K.E."/>
            <person name="Rollins M."/>
            <person name="Thuy-Boun P.S."/>
        </authorList>
    </citation>
    <scope>NUCLEOTIDE SEQUENCE [LARGE SCALE GENOMIC DNA]</scope>
    <source>
        <strain evidence="1">F_SG_1</strain>
        <tissue evidence="1">Salivary glands</tissue>
    </source>
</reference>
<proteinExistence type="predicted"/>
<sequence length="79" mass="8640">MLCYENYGGESYGSAQGGAKWRTTPGNIALQFVFINVTFLWQNVRVDVCRYAMVGSESESGARDHSGLSLSLGAFVVLR</sequence>
<dbReference type="EMBL" id="JARKHS020020480">
    <property type="protein sequence ID" value="KAK8770843.1"/>
    <property type="molecule type" value="Genomic_DNA"/>
</dbReference>
<evidence type="ECO:0000313" key="2">
    <source>
        <dbReference type="Proteomes" id="UP001321473"/>
    </source>
</evidence>
<comment type="caution">
    <text evidence="1">The sequence shown here is derived from an EMBL/GenBank/DDBJ whole genome shotgun (WGS) entry which is preliminary data.</text>
</comment>
<dbReference type="AlphaFoldDB" id="A0AAQ4E831"/>
<dbReference type="Proteomes" id="UP001321473">
    <property type="component" value="Unassembled WGS sequence"/>
</dbReference>
<protein>
    <submittedName>
        <fullName evidence="1">Uncharacterized protein</fullName>
    </submittedName>
</protein>
<organism evidence="1 2">
    <name type="scientific">Amblyomma americanum</name>
    <name type="common">Lone star tick</name>
    <dbReference type="NCBI Taxonomy" id="6943"/>
    <lineage>
        <taxon>Eukaryota</taxon>
        <taxon>Metazoa</taxon>
        <taxon>Ecdysozoa</taxon>
        <taxon>Arthropoda</taxon>
        <taxon>Chelicerata</taxon>
        <taxon>Arachnida</taxon>
        <taxon>Acari</taxon>
        <taxon>Parasitiformes</taxon>
        <taxon>Ixodida</taxon>
        <taxon>Ixodoidea</taxon>
        <taxon>Ixodidae</taxon>
        <taxon>Amblyomminae</taxon>
        <taxon>Amblyomma</taxon>
    </lineage>
</organism>